<evidence type="ECO:0000256" key="2">
    <source>
        <dbReference type="ARBA" id="ARBA00022676"/>
    </source>
</evidence>
<dbReference type="InterPro" id="IPR029044">
    <property type="entry name" value="Nucleotide-diphossugar_trans"/>
</dbReference>
<comment type="similarity">
    <text evidence="1">Belongs to the glycosyltransferase 2 family.</text>
</comment>
<dbReference type="Proteomes" id="UP000006330">
    <property type="component" value="Unassembled WGS sequence"/>
</dbReference>
<evidence type="ECO:0000256" key="3">
    <source>
        <dbReference type="ARBA" id="ARBA00022679"/>
    </source>
</evidence>
<gene>
    <name evidence="5" type="ORF">HMPREF1076_01533</name>
</gene>
<dbReference type="Gene3D" id="3.90.550.10">
    <property type="entry name" value="Spore Coat Polysaccharide Biosynthesis Protein SpsA, Chain A"/>
    <property type="match status" value="1"/>
</dbReference>
<dbReference type="PANTHER" id="PTHR43179:SF12">
    <property type="entry name" value="GALACTOFURANOSYLTRANSFERASE GLFT2"/>
    <property type="match status" value="1"/>
</dbReference>
<dbReference type="HOGENOM" id="CLU_023845_6_1_10"/>
<dbReference type="RefSeq" id="WP_007652854.1">
    <property type="nucleotide sequence ID" value="NZ_JH976472.1"/>
</dbReference>
<dbReference type="Pfam" id="PF00535">
    <property type="entry name" value="Glycos_transf_2"/>
    <property type="match status" value="1"/>
</dbReference>
<keyword evidence="3" id="KW-0808">Transferase</keyword>
<evidence type="ECO:0000313" key="5">
    <source>
        <dbReference type="EMBL" id="EKN16399.1"/>
    </source>
</evidence>
<dbReference type="PANTHER" id="PTHR43179">
    <property type="entry name" value="RHAMNOSYLTRANSFERASE WBBL"/>
    <property type="match status" value="1"/>
</dbReference>
<keyword evidence="2" id="KW-0328">Glycosyltransferase</keyword>
<organism evidence="5 6">
    <name type="scientific">Parabacteroides goldsteinii CL02T12C30</name>
    <dbReference type="NCBI Taxonomy" id="999418"/>
    <lineage>
        <taxon>Bacteria</taxon>
        <taxon>Pseudomonadati</taxon>
        <taxon>Bacteroidota</taxon>
        <taxon>Bacteroidia</taxon>
        <taxon>Bacteroidales</taxon>
        <taxon>Tannerellaceae</taxon>
        <taxon>Parabacteroides</taxon>
    </lineage>
</organism>
<sequence length="286" mass="32932">MKTIFIILNYKTYQDTIRLTDDLLQQGLGDRNVLIVDNASPGDSYDILVRKYKNIPQVEVISSGTNGGYAKGNNFGLRYARKYNPQYVCVVNNDVYFEMSTIEKLEDKYISVANVAFLVPVQHLLNNLPASFLSLRRIPSFWEDVKMTTGLGRLAKHIYKPDAEGGDLQEIEIVPGALMFIDYSKFEWMGFFYEGTFLFCEERFVAKKVKDLGLHSYILLNEHYIHAHSVTISREGSSEWQQKLLLNGRILYAKYHRTYPQLKIGILKAAHCIFSPLRNLYRFISG</sequence>
<accession>K5ZKZ6</accession>
<evidence type="ECO:0000313" key="6">
    <source>
        <dbReference type="Proteomes" id="UP000006330"/>
    </source>
</evidence>
<feature type="domain" description="Glycosyltransferase 2-like" evidence="4">
    <location>
        <begin position="6"/>
        <end position="113"/>
    </location>
</feature>
<proteinExistence type="inferred from homology"/>
<evidence type="ECO:0000259" key="4">
    <source>
        <dbReference type="Pfam" id="PF00535"/>
    </source>
</evidence>
<evidence type="ECO:0000256" key="1">
    <source>
        <dbReference type="ARBA" id="ARBA00006739"/>
    </source>
</evidence>
<comment type="caution">
    <text evidence="5">The sequence shown here is derived from an EMBL/GenBank/DDBJ whole genome shotgun (WGS) entry which is preliminary data.</text>
</comment>
<dbReference type="EMBL" id="AGZO01000014">
    <property type="protein sequence ID" value="EKN16399.1"/>
    <property type="molecule type" value="Genomic_DNA"/>
</dbReference>
<dbReference type="SUPFAM" id="SSF53448">
    <property type="entry name" value="Nucleotide-diphospho-sugar transferases"/>
    <property type="match status" value="1"/>
</dbReference>
<dbReference type="GO" id="GO:0016757">
    <property type="term" value="F:glycosyltransferase activity"/>
    <property type="evidence" value="ECO:0007669"/>
    <property type="project" value="UniProtKB-KW"/>
</dbReference>
<protein>
    <recommendedName>
        <fullName evidence="4">Glycosyltransferase 2-like domain-containing protein</fullName>
    </recommendedName>
</protein>
<name>K5ZKZ6_9BACT</name>
<dbReference type="OrthoDB" id="9771846at2"/>
<dbReference type="AlphaFoldDB" id="K5ZKZ6"/>
<reference evidence="5 6" key="1">
    <citation type="submission" date="2012-02" db="EMBL/GenBank/DDBJ databases">
        <title>The Genome Sequence of Parabacteroides goldsteinii CL02T12C30.</title>
        <authorList>
            <consortium name="The Broad Institute Genome Sequencing Platform"/>
            <person name="Earl A."/>
            <person name="Ward D."/>
            <person name="Feldgarden M."/>
            <person name="Gevers D."/>
            <person name="Zitomersky N.L."/>
            <person name="Coyne M.J."/>
            <person name="Comstock L.E."/>
            <person name="Young S.K."/>
            <person name="Zeng Q."/>
            <person name="Gargeya S."/>
            <person name="Fitzgerald M."/>
            <person name="Haas B."/>
            <person name="Abouelleil A."/>
            <person name="Alvarado L."/>
            <person name="Arachchi H.M."/>
            <person name="Berlin A."/>
            <person name="Chapman S.B."/>
            <person name="Gearin G."/>
            <person name="Goldberg J."/>
            <person name="Griggs A."/>
            <person name="Gujja S."/>
            <person name="Hansen M."/>
            <person name="Heiman D."/>
            <person name="Howarth C."/>
            <person name="Larimer J."/>
            <person name="Lui A."/>
            <person name="MacDonald P.J.P."/>
            <person name="McCowen C."/>
            <person name="Montmayeur A."/>
            <person name="Murphy C."/>
            <person name="Neiman D."/>
            <person name="Pearson M."/>
            <person name="Priest M."/>
            <person name="Roberts A."/>
            <person name="Saif S."/>
            <person name="Shea T."/>
            <person name="Sisk P."/>
            <person name="Stolte C."/>
            <person name="Sykes S."/>
            <person name="Wortman J."/>
            <person name="Nusbaum C."/>
            <person name="Birren B."/>
        </authorList>
    </citation>
    <scope>NUCLEOTIDE SEQUENCE [LARGE SCALE GENOMIC DNA]</scope>
    <source>
        <strain evidence="5 6">CL02T12C30</strain>
    </source>
</reference>
<dbReference type="InterPro" id="IPR001173">
    <property type="entry name" value="Glyco_trans_2-like"/>
</dbReference>